<dbReference type="Proteomes" id="UP001564760">
    <property type="component" value="Unassembled WGS sequence"/>
</dbReference>
<organism evidence="4 5">
    <name type="scientific">Mycobacterium servetii</name>
    <dbReference type="NCBI Taxonomy" id="3237418"/>
    <lineage>
        <taxon>Bacteria</taxon>
        <taxon>Bacillati</taxon>
        <taxon>Actinomycetota</taxon>
        <taxon>Actinomycetes</taxon>
        <taxon>Mycobacteriales</taxon>
        <taxon>Mycobacteriaceae</taxon>
        <taxon>Mycobacterium</taxon>
    </lineage>
</organism>
<evidence type="ECO:0000256" key="1">
    <source>
        <dbReference type="ARBA" id="ARBA00004613"/>
    </source>
</evidence>
<dbReference type="InterPro" id="IPR011330">
    <property type="entry name" value="Glyco_hydro/deAcase_b/a-brl"/>
</dbReference>
<accession>A0ABV4C7H3</accession>
<evidence type="ECO:0000313" key="4">
    <source>
        <dbReference type="EMBL" id="MEY8018484.1"/>
    </source>
</evidence>
<dbReference type="RefSeq" id="WP_369741095.1">
    <property type="nucleotide sequence ID" value="NZ_JBGEDP010000001.1"/>
</dbReference>
<comment type="caution">
    <text evidence="4">The sequence shown here is derived from an EMBL/GenBank/DDBJ whole genome shotgun (WGS) entry which is preliminary data.</text>
</comment>
<dbReference type="InterPro" id="IPR051398">
    <property type="entry name" value="Polysacch_Deacetylase"/>
</dbReference>
<proteinExistence type="predicted"/>
<keyword evidence="4" id="KW-0378">Hydrolase</keyword>
<dbReference type="Pfam" id="PF01522">
    <property type="entry name" value="Polysacc_deac_1"/>
    <property type="match status" value="1"/>
</dbReference>
<reference evidence="4 5" key="1">
    <citation type="submission" date="2024-08" db="EMBL/GenBank/DDBJ databases">
        <title>Mycobacterium servetensis sp. nov., a novel rapid-growing mycobacterial species recovered from a human patient in Zaragoza, Spain.</title>
        <authorList>
            <person name="Tristancho-Baro A.I."/>
            <person name="Buenestado-Serrano S."/>
            <person name="Garcia De Viedma D."/>
            <person name="Milagro-Beamonte A."/>
            <person name="Burillo N."/>
            <person name="Sanz S."/>
            <person name="Lopez-Calleja A.I."/>
            <person name="Penas-Utrilla D."/>
            <person name="Guardingo M."/>
            <person name="Garcia M.J."/>
            <person name="Vinuelas-Bayon J."/>
        </authorList>
    </citation>
    <scope>NUCLEOTIDE SEQUENCE [LARGE SCALE GENOMIC DNA]</scope>
    <source>
        <strain evidence="5">HUMS_12744610</strain>
    </source>
</reference>
<evidence type="ECO:0000313" key="5">
    <source>
        <dbReference type="Proteomes" id="UP001564760"/>
    </source>
</evidence>
<keyword evidence="5" id="KW-1185">Reference proteome</keyword>
<dbReference type="EMBL" id="JBGEDP010000001">
    <property type="protein sequence ID" value="MEY8018484.1"/>
    <property type="molecule type" value="Genomic_DNA"/>
</dbReference>
<dbReference type="InterPro" id="IPR002509">
    <property type="entry name" value="NODB_dom"/>
</dbReference>
<dbReference type="GO" id="GO:0016787">
    <property type="term" value="F:hydrolase activity"/>
    <property type="evidence" value="ECO:0007669"/>
    <property type="project" value="UniProtKB-KW"/>
</dbReference>
<evidence type="ECO:0000259" key="3">
    <source>
        <dbReference type="Pfam" id="PF01522"/>
    </source>
</evidence>
<sequence length="365" mass="39711">MMAGLREFAPAAIRTWTKNVAAGLLCALGVPAFARRRHRDRLLIVMFHGVEQEPLSPPCWHVLGSALFRRQLHYLRAHFTVLQLAEALDRLAAGTLPPRALAITFDDGTRNLARNAVPVLRDLALPAAVFLATGPMGSDQTLWADRLWLAIARTTATEVDLSALGLGTRSLGGTAARGGVYAAAVDRLKDLADARRIAVLQQILAVLGYRDGDPGPFEMLSWDEAHEIINDGLVTLHPHTVTHPILARCSDEDVQREIIDSCSVLEHETGSKPTIFAYPNGRPHDFDERAKDVLRGRGVRWALSTAPGFADAHCDPLALPRLAVGSDSSFAYFRLMVSGGLPRRYGGGRGITAARRAPRPPGVRR</sequence>
<dbReference type="PANTHER" id="PTHR34216:SF3">
    <property type="entry name" value="POLY-BETA-1,6-N-ACETYL-D-GLUCOSAMINE N-DEACETYLASE"/>
    <property type="match status" value="1"/>
</dbReference>
<dbReference type="EC" id="3.-.-.-" evidence="4"/>
<gene>
    <name evidence="4" type="ORF">AB8998_27720</name>
</gene>
<name>A0ABV4C7H3_9MYCO</name>
<evidence type="ECO:0000256" key="2">
    <source>
        <dbReference type="ARBA" id="ARBA00022729"/>
    </source>
</evidence>
<dbReference type="Gene3D" id="3.20.20.370">
    <property type="entry name" value="Glycoside hydrolase/deacetylase"/>
    <property type="match status" value="1"/>
</dbReference>
<feature type="domain" description="NodB homology" evidence="3">
    <location>
        <begin position="95"/>
        <end position="296"/>
    </location>
</feature>
<dbReference type="CDD" id="cd10918">
    <property type="entry name" value="CE4_NodB_like_5s_6s"/>
    <property type="match status" value="1"/>
</dbReference>
<dbReference type="PANTHER" id="PTHR34216">
    <property type="match status" value="1"/>
</dbReference>
<comment type="subcellular location">
    <subcellularLocation>
        <location evidence="1">Secreted</location>
    </subcellularLocation>
</comment>
<keyword evidence="2" id="KW-0732">Signal</keyword>
<dbReference type="SUPFAM" id="SSF88713">
    <property type="entry name" value="Glycoside hydrolase/deacetylase"/>
    <property type="match status" value="1"/>
</dbReference>
<protein>
    <submittedName>
        <fullName evidence="4">Polysaccharide deacetylase family protein</fullName>
        <ecNumber evidence="4">3.-.-.-</ecNumber>
    </submittedName>
</protein>